<keyword evidence="3" id="KW-1185">Reference proteome</keyword>
<dbReference type="PROSITE" id="PS51257">
    <property type="entry name" value="PROKAR_LIPOPROTEIN"/>
    <property type="match status" value="1"/>
</dbReference>
<evidence type="ECO:0000256" key="1">
    <source>
        <dbReference type="SAM" id="Phobius"/>
    </source>
</evidence>
<sequence length="208" mass="22672">MRYLRLHRPYILMGGLAALAACQAVFGSQAVAMPITTGTADSTVHLRMLLAVASAALAVGSLHSRMQSFEATATDRLRRFRAIHLTAVTALAVLLSGSIELVSGTAESATTLVRAQLVWTGLAILSGRLFGWLLAWILPLATVFPLTYLGWDTMNQPRWWNWLWQDAASPACWALAISSLILGTGGFLGTPWRRYAYGKRLTRSVRNG</sequence>
<dbReference type="Proteomes" id="UP000245992">
    <property type="component" value="Unassembled WGS sequence"/>
</dbReference>
<dbReference type="STRING" id="1440053.GCA_000718095_04159"/>
<evidence type="ECO:0000313" key="2">
    <source>
        <dbReference type="EMBL" id="PVE11172.1"/>
    </source>
</evidence>
<name>A0A2T7T7R9_9ACTN</name>
<dbReference type="RefSeq" id="WP_030353178.1">
    <property type="nucleotide sequence ID" value="NZ_AZSP01000150.1"/>
</dbReference>
<feature type="transmembrane region" description="Helical" evidence="1">
    <location>
        <begin position="43"/>
        <end position="62"/>
    </location>
</feature>
<dbReference type="OrthoDB" id="4177349at2"/>
<dbReference type="AlphaFoldDB" id="A0A2T7T7R9"/>
<feature type="transmembrane region" description="Helical" evidence="1">
    <location>
        <begin position="82"/>
        <end position="102"/>
    </location>
</feature>
<gene>
    <name evidence="2" type="ORF">Y717_17250</name>
</gene>
<keyword evidence="1" id="KW-1133">Transmembrane helix</keyword>
<accession>A0A2T7T7R9</accession>
<feature type="transmembrane region" description="Helical" evidence="1">
    <location>
        <begin position="132"/>
        <end position="151"/>
    </location>
</feature>
<dbReference type="GeneID" id="95543244"/>
<protein>
    <submittedName>
        <fullName evidence="2">Uncharacterized protein</fullName>
    </submittedName>
</protein>
<organism evidence="2 3">
    <name type="scientific">Streptomyces scopuliridis RB72</name>
    <dbReference type="NCBI Taxonomy" id="1440053"/>
    <lineage>
        <taxon>Bacteria</taxon>
        <taxon>Bacillati</taxon>
        <taxon>Actinomycetota</taxon>
        <taxon>Actinomycetes</taxon>
        <taxon>Kitasatosporales</taxon>
        <taxon>Streptomycetaceae</taxon>
        <taxon>Streptomyces</taxon>
    </lineage>
</organism>
<dbReference type="EMBL" id="AZSP01000150">
    <property type="protein sequence ID" value="PVE11172.1"/>
    <property type="molecule type" value="Genomic_DNA"/>
</dbReference>
<keyword evidence="1" id="KW-0472">Membrane</keyword>
<proteinExistence type="predicted"/>
<evidence type="ECO:0000313" key="3">
    <source>
        <dbReference type="Proteomes" id="UP000245992"/>
    </source>
</evidence>
<comment type="caution">
    <text evidence="2">The sequence shown here is derived from an EMBL/GenBank/DDBJ whole genome shotgun (WGS) entry which is preliminary data.</text>
</comment>
<feature type="transmembrane region" description="Helical" evidence="1">
    <location>
        <begin position="171"/>
        <end position="190"/>
    </location>
</feature>
<reference evidence="2 3" key="1">
    <citation type="submission" date="2013-12" db="EMBL/GenBank/DDBJ databases">
        <title>Annotated genome of Streptomyces scopuliridis.</title>
        <authorList>
            <person name="Olson J.B."/>
        </authorList>
    </citation>
    <scope>NUCLEOTIDE SEQUENCE [LARGE SCALE GENOMIC DNA]</scope>
    <source>
        <strain evidence="2 3">RB72</strain>
    </source>
</reference>
<keyword evidence="1" id="KW-0812">Transmembrane</keyword>